<dbReference type="InterPro" id="IPR020556">
    <property type="entry name" value="Amidase_CS"/>
</dbReference>
<dbReference type="Proteomes" id="UP000295722">
    <property type="component" value="Unassembled WGS sequence"/>
</dbReference>
<name>A0A4R5M5F0_9BURK</name>
<dbReference type="EMBL" id="SMRP01000012">
    <property type="protein sequence ID" value="TDG21178.1"/>
    <property type="molecule type" value="Genomic_DNA"/>
</dbReference>
<dbReference type="SUPFAM" id="SSF75304">
    <property type="entry name" value="Amidase signature (AS) enzymes"/>
    <property type="match status" value="1"/>
</dbReference>
<keyword evidence="3" id="KW-0378">Hydrolase</keyword>
<dbReference type="InterPro" id="IPR036928">
    <property type="entry name" value="AS_sf"/>
</dbReference>
<feature type="domain" description="Amidase" evidence="2">
    <location>
        <begin position="36"/>
        <end position="459"/>
    </location>
</feature>
<dbReference type="PANTHER" id="PTHR11895">
    <property type="entry name" value="TRANSAMIDASE"/>
    <property type="match status" value="1"/>
</dbReference>
<dbReference type="Pfam" id="PF01425">
    <property type="entry name" value="Amidase"/>
    <property type="match status" value="1"/>
</dbReference>
<dbReference type="GO" id="GO:0004040">
    <property type="term" value="F:amidase activity"/>
    <property type="evidence" value="ECO:0007669"/>
    <property type="project" value="UniProtKB-EC"/>
</dbReference>
<accession>A0A4R5M5F0</accession>
<dbReference type="PANTHER" id="PTHR11895:SF7">
    <property type="entry name" value="GLUTAMYL-TRNA(GLN) AMIDOTRANSFERASE SUBUNIT A, MITOCHONDRIAL"/>
    <property type="match status" value="1"/>
</dbReference>
<dbReference type="AlphaFoldDB" id="A0A4R5M5F0"/>
<dbReference type="InterPro" id="IPR023631">
    <property type="entry name" value="Amidase_dom"/>
</dbReference>
<dbReference type="NCBIfam" id="NF005687">
    <property type="entry name" value="PRK07487.1"/>
    <property type="match status" value="1"/>
</dbReference>
<sequence length="483" mass="51666">MRSEDRETRFVSKELWRWSAVKLAEQIRRREISCQEAVASCLARLEQVNPQINAVVEILADQAMETAVKADEALGRGDPVGLLHGVPITVKVNVDQAGCTTSNGVSAYRHVVAQVDSPVVANLRKSGAIIIGRNNTPAFSFRWFTDNDLHGRTVNPWDPMRTPGGSSGGAAAAVAAGIGPIAHGNDQGGSIRYPAYACGVFGLRPSLGRVPAFNPSEARERPVAAQIASVQGPLARSIADLRLGLAAMAAPDFRDPWWVPAPLESPAVHFPARVAVCTSVPGYAADNAVVTAVRQAAHLLEQAGCTLEEVAPPRLREAADLWLALSLNETRAGMRQAVADHGDEPIQRAIASMVRQTPELEIGGYMDALSLRSTLLREWLAFFDRYPLLLMPVSWQRPFLIDADQQGDDAMRRILDAQSPLLATAILGLPGLSVPTGLVDGVPMGVQLVAGRFQESLCLAAGEAIEARAGVAVPVNPHFSTHP</sequence>
<reference evidence="3 4" key="1">
    <citation type="submission" date="2019-03" db="EMBL/GenBank/DDBJ databases">
        <title>Paraburkholderia sp. 4M-K11, isolated from subtropical forest soil.</title>
        <authorList>
            <person name="Gao Z.-H."/>
            <person name="Qiu L.-H."/>
        </authorList>
    </citation>
    <scope>NUCLEOTIDE SEQUENCE [LARGE SCALE GENOMIC DNA]</scope>
    <source>
        <strain evidence="3 4">4M-K11</strain>
    </source>
</reference>
<comment type="similarity">
    <text evidence="1">Belongs to the amidase family.</text>
</comment>
<gene>
    <name evidence="3" type="ORF">EYW47_22700</name>
</gene>
<evidence type="ECO:0000256" key="1">
    <source>
        <dbReference type="ARBA" id="ARBA00009199"/>
    </source>
</evidence>
<comment type="caution">
    <text evidence="3">The sequence shown here is derived from an EMBL/GenBank/DDBJ whole genome shotgun (WGS) entry which is preliminary data.</text>
</comment>
<dbReference type="OrthoDB" id="8576090at2"/>
<proteinExistence type="inferred from homology"/>
<dbReference type="InterPro" id="IPR000120">
    <property type="entry name" value="Amidase"/>
</dbReference>
<protein>
    <submittedName>
        <fullName evidence="3">Amidase</fullName>
        <ecNumber evidence="3">3.5.1.4</ecNumber>
    </submittedName>
</protein>
<dbReference type="EC" id="3.5.1.4" evidence="3"/>
<dbReference type="PROSITE" id="PS00571">
    <property type="entry name" value="AMIDASES"/>
    <property type="match status" value="1"/>
</dbReference>
<evidence type="ECO:0000259" key="2">
    <source>
        <dbReference type="Pfam" id="PF01425"/>
    </source>
</evidence>
<dbReference type="Gene3D" id="3.90.1300.10">
    <property type="entry name" value="Amidase signature (AS) domain"/>
    <property type="match status" value="1"/>
</dbReference>
<evidence type="ECO:0000313" key="3">
    <source>
        <dbReference type="EMBL" id="TDG21178.1"/>
    </source>
</evidence>
<keyword evidence="4" id="KW-1185">Reference proteome</keyword>
<evidence type="ECO:0000313" key="4">
    <source>
        <dbReference type="Proteomes" id="UP000295722"/>
    </source>
</evidence>
<organism evidence="3 4">
    <name type="scientific">Paraburkholderia silviterrae</name>
    <dbReference type="NCBI Taxonomy" id="2528715"/>
    <lineage>
        <taxon>Bacteria</taxon>
        <taxon>Pseudomonadati</taxon>
        <taxon>Pseudomonadota</taxon>
        <taxon>Betaproteobacteria</taxon>
        <taxon>Burkholderiales</taxon>
        <taxon>Burkholderiaceae</taxon>
        <taxon>Paraburkholderia</taxon>
    </lineage>
</organism>